<evidence type="ECO:0000256" key="1">
    <source>
        <dbReference type="SAM" id="Phobius"/>
    </source>
</evidence>
<dbReference type="EMBL" id="JAENIK010000011">
    <property type="protein sequence ID" value="MBK1815904.1"/>
    <property type="molecule type" value="Genomic_DNA"/>
</dbReference>
<reference evidence="2" key="1">
    <citation type="submission" date="2021-01" db="EMBL/GenBank/DDBJ databases">
        <title>Modified the classification status of verrucomicrobia.</title>
        <authorList>
            <person name="Feng X."/>
        </authorList>
    </citation>
    <scope>NUCLEOTIDE SEQUENCE</scope>
    <source>
        <strain evidence="2">JCM 18052</strain>
    </source>
</reference>
<comment type="caution">
    <text evidence="2">The sequence shown here is derived from an EMBL/GenBank/DDBJ whole genome shotgun (WGS) entry which is preliminary data.</text>
</comment>
<accession>A0A934VBX9</accession>
<sequence>MARRASSNIHPGIIIGAVVAIALAVIAGKSLIGKKSSGFGDVAKLSVDELLENGNSLRGNEYVVEGQIDEKLQWTSDRGQLVSVKVDSPGGDEFVGIEIPPEFSKLNIDSKQKYAFRVKFKQGGIAVATGVNRL</sequence>
<dbReference type="RefSeq" id="WP_200350865.1">
    <property type="nucleotide sequence ID" value="NZ_BAABHZ010000006.1"/>
</dbReference>
<keyword evidence="3" id="KW-1185">Reference proteome</keyword>
<feature type="transmembrane region" description="Helical" evidence="1">
    <location>
        <begin position="12"/>
        <end position="32"/>
    </location>
</feature>
<gene>
    <name evidence="2" type="ORF">JIN84_09760</name>
</gene>
<proteinExistence type="predicted"/>
<protein>
    <submittedName>
        <fullName evidence="2">Uncharacterized protein</fullName>
    </submittedName>
</protein>
<evidence type="ECO:0000313" key="2">
    <source>
        <dbReference type="EMBL" id="MBK1815904.1"/>
    </source>
</evidence>
<evidence type="ECO:0000313" key="3">
    <source>
        <dbReference type="Proteomes" id="UP000600139"/>
    </source>
</evidence>
<keyword evidence="1" id="KW-0472">Membrane</keyword>
<dbReference type="AlphaFoldDB" id="A0A934VBX9"/>
<organism evidence="2 3">
    <name type="scientific">Luteolibacter yonseiensis</name>
    <dbReference type="NCBI Taxonomy" id="1144680"/>
    <lineage>
        <taxon>Bacteria</taxon>
        <taxon>Pseudomonadati</taxon>
        <taxon>Verrucomicrobiota</taxon>
        <taxon>Verrucomicrobiia</taxon>
        <taxon>Verrucomicrobiales</taxon>
        <taxon>Verrucomicrobiaceae</taxon>
        <taxon>Luteolibacter</taxon>
    </lineage>
</organism>
<dbReference type="Proteomes" id="UP000600139">
    <property type="component" value="Unassembled WGS sequence"/>
</dbReference>
<keyword evidence="1" id="KW-0812">Transmembrane</keyword>
<keyword evidence="1" id="KW-1133">Transmembrane helix</keyword>
<name>A0A934VBX9_9BACT</name>